<evidence type="ECO:0000313" key="1">
    <source>
        <dbReference type="EMBL" id="KAA3483163.1"/>
    </source>
</evidence>
<keyword evidence="2" id="KW-1185">Reference proteome</keyword>
<comment type="caution">
    <text evidence="1">The sequence shown here is derived from an EMBL/GenBank/DDBJ whole genome shotgun (WGS) entry which is preliminary data.</text>
</comment>
<accession>A0A5B6WP44</accession>
<proteinExistence type="predicted"/>
<dbReference type="Proteomes" id="UP000325315">
    <property type="component" value="Unassembled WGS sequence"/>
</dbReference>
<organism evidence="1 2">
    <name type="scientific">Gossypium australe</name>
    <dbReference type="NCBI Taxonomy" id="47621"/>
    <lineage>
        <taxon>Eukaryota</taxon>
        <taxon>Viridiplantae</taxon>
        <taxon>Streptophyta</taxon>
        <taxon>Embryophyta</taxon>
        <taxon>Tracheophyta</taxon>
        <taxon>Spermatophyta</taxon>
        <taxon>Magnoliopsida</taxon>
        <taxon>eudicotyledons</taxon>
        <taxon>Gunneridae</taxon>
        <taxon>Pentapetalae</taxon>
        <taxon>rosids</taxon>
        <taxon>malvids</taxon>
        <taxon>Malvales</taxon>
        <taxon>Malvaceae</taxon>
        <taxon>Malvoideae</taxon>
        <taxon>Gossypium</taxon>
    </lineage>
</organism>
<evidence type="ECO:0000313" key="2">
    <source>
        <dbReference type="Proteomes" id="UP000325315"/>
    </source>
</evidence>
<name>A0A5B6WP44_9ROSI</name>
<protein>
    <submittedName>
        <fullName evidence="1">Uncharacterized protein</fullName>
    </submittedName>
</protein>
<dbReference type="EMBL" id="SMMG02000002">
    <property type="protein sequence ID" value="KAA3483163.1"/>
    <property type="molecule type" value="Genomic_DNA"/>
</dbReference>
<dbReference type="AlphaFoldDB" id="A0A5B6WP44"/>
<sequence>MGQSSIFELEGDSKQKVEAKLGSNLGLKEDRHGEMLHSLTQPTFKQYSDGGVVCEVLRYQ</sequence>
<gene>
    <name evidence="1" type="ORF">EPI10_005356</name>
</gene>
<reference evidence="2" key="1">
    <citation type="journal article" date="2019" name="Plant Biotechnol. J.">
        <title>Genome sequencing of the Australian wild diploid species Gossypium australe highlights disease resistance and delayed gland morphogenesis.</title>
        <authorList>
            <person name="Cai Y."/>
            <person name="Cai X."/>
            <person name="Wang Q."/>
            <person name="Wang P."/>
            <person name="Zhang Y."/>
            <person name="Cai C."/>
            <person name="Xu Y."/>
            <person name="Wang K."/>
            <person name="Zhou Z."/>
            <person name="Wang C."/>
            <person name="Geng S."/>
            <person name="Li B."/>
            <person name="Dong Q."/>
            <person name="Hou Y."/>
            <person name="Wang H."/>
            <person name="Ai P."/>
            <person name="Liu Z."/>
            <person name="Yi F."/>
            <person name="Sun M."/>
            <person name="An G."/>
            <person name="Cheng J."/>
            <person name="Zhang Y."/>
            <person name="Shi Q."/>
            <person name="Xie Y."/>
            <person name="Shi X."/>
            <person name="Chang Y."/>
            <person name="Huang F."/>
            <person name="Chen Y."/>
            <person name="Hong S."/>
            <person name="Mi L."/>
            <person name="Sun Q."/>
            <person name="Zhang L."/>
            <person name="Zhou B."/>
            <person name="Peng R."/>
            <person name="Zhang X."/>
            <person name="Liu F."/>
        </authorList>
    </citation>
    <scope>NUCLEOTIDE SEQUENCE [LARGE SCALE GENOMIC DNA]</scope>
    <source>
        <strain evidence="2">cv. PA1801</strain>
    </source>
</reference>